<name>A0AAP0R612_LIQFO</name>
<evidence type="ECO:0000313" key="2">
    <source>
        <dbReference type="Proteomes" id="UP001415857"/>
    </source>
</evidence>
<dbReference type="Proteomes" id="UP001415857">
    <property type="component" value="Unassembled WGS sequence"/>
</dbReference>
<proteinExistence type="predicted"/>
<keyword evidence="2" id="KW-1185">Reference proteome</keyword>
<dbReference type="AlphaFoldDB" id="A0AAP0R612"/>
<comment type="caution">
    <text evidence="1">The sequence shown here is derived from an EMBL/GenBank/DDBJ whole genome shotgun (WGS) entry which is preliminary data.</text>
</comment>
<sequence length="65" mass="6951">MITAPFKFDVPSPDDLVSIGLRSSKMVSQGKVPLKSLKGSIAAKHHSLSDRNWHDADPNPAALAV</sequence>
<accession>A0AAP0R612</accession>
<reference evidence="1 2" key="1">
    <citation type="journal article" date="2024" name="Plant J.">
        <title>Genome sequences and population genomics reveal climatic adaptation and genomic divergence between two closely related sweetgum species.</title>
        <authorList>
            <person name="Xu W.Q."/>
            <person name="Ren C.Q."/>
            <person name="Zhang X.Y."/>
            <person name="Comes H.P."/>
            <person name="Liu X.H."/>
            <person name="Li Y.G."/>
            <person name="Kettle C.J."/>
            <person name="Jalonen R."/>
            <person name="Gaisberger H."/>
            <person name="Ma Y.Z."/>
            <person name="Qiu Y.X."/>
        </authorList>
    </citation>
    <scope>NUCLEOTIDE SEQUENCE [LARGE SCALE GENOMIC DNA]</scope>
    <source>
        <strain evidence="1">Hangzhou</strain>
    </source>
</reference>
<evidence type="ECO:0000313" key="1">
    <source>
        <dbReference type="EMBL" id="KAK9269429.1"/>
    </source>
</evidence>
<organism evidence="1 2">
    <name type="scientific">Liquidambar formosana</name>
    <name type="common">Formosan gum</name>
    <dbReference type="NCBI Taxonomy" id="63359"/>
    <lineage>
        <taxon>Eukaryota</taxon>
        <taxon>Viridiplantae</taxon>
        <taxon>Streptophyta</taxon>
        <taxon>Embryophyta</taxon>
        <taxon>Tracheophyta</taxon>
        <taxon>Spermatophyta</taxon>
        <taxon>Magnoliopsida</taxon>
        <taxon>eudicotyledons</taxon>
        <taxon>Gunneridae</taxon>
        <taxon>Pentapetalae</taxon>
        <taxon>Saxifragales</taxon>
        <taxon>Altingiaceae</taxon>
        <taxon>Liquidambar</taxon>
    </lineage>
</organism>
<dbReference type="EMBL" id="JBBPBK010000015">
    <property type="protein sequence ID" value="KAK9269429.1"/>
    <property type="molecule type" value="Genomic_DNA"/>
</dbReference>
<protein>
    <submittedName>
        <fullName evidence="1">Uncharacterized protein</fullName>
    </submittedName>
</protein>
<gene>
    <name evidence="1" type="ORF">L1049_001202</name>
</gene>